<dbReference type="InterPro" id="IPR053868">
    <property type="entry name" value="Pel9A-like_beta_helix"/>
</dbReference>
<dbReference type="EMBL" id="CP001936">
    <property type="protein sequence ID" value="ADD02972.1"/>
    <property type="molecule type" value="Genomic_DNA"/>
</dbReference>
<dbReference type="CAZy" id="PL9">
    <property type="family name" value="Polysaccharide Lyase Family 9"/>
</dbReference>
<dbReference type="InterPro" id="IPR058863">
    <property type="entry name" value="PelX-like_Ig"/>
</dbReference>
<dbReference type="InterPro" id="IPR058953">
    <property type="entry name" value="PelX-like_N"/>
</dbReference>
<accession>D3T420</accession>
<comment type="subcellular location">
    <subcellularLocation>
        <location evidence="2">Secreted</location>
    </subcellularLocation>
</comment>
<evidence type="ECO:0000256" key="10">
    <source>
        <dbReference type="SAM" id="SignalP"/>
    </source>
</evidence>
<dbReference type="eggNOG" id="COG5492">
    <property type="taxonomic scope" value="Bacteria"/>
</dbReference>
<dbReference type="EC" id="4.2.2.9" evidence="12"/>
<feature type="domain" description="SLH" evidence="11">
    <location>
        <begin position="1539"/>
        <end position="1597"/>
    </location>
</feature>
<keyword evidence="8 12" id="KW-0456">Lyase</keyword>
<dbReference type="PROSITE" id="PS51272">
    <property type="entry name" value="SLH"/>
    <property type="match status" value="3"/>
</dbReference>
<dbReference type="InterPro" id="IPR012334">
    <property type="entry name" value="Pectin_lyas_fold"/>
</dbReference>
<dbReference type="PANTHER" id="PTHR40088">
    <property type="entry name" value="PECTATE LYASE (EUROFUNG)"/>
    <property type="match status" value="1"/>
</dbReference>
<dbReference type="InterPro" id="IPR001119">
    <property type="entry name" value="SLH_dom"/>
</dbReference>
<feature type="chain" id="PRO_5003050630" evidence="10">
    <location>
        <begin position="30"/>
        <end position="1659"/>
    </location>
</feature>
<evidence type="ECO:0000256" key="1">
    <source>
        <dbReference type="ARBA" id="ARBA00001913"/>
    </source>
</evidence>
<keyword evidence="5 10" id="KW-0732">Signal</keyword>
<keyword evidence="4" id="KW-0479">Metal-binding</keyword>
<dbReference type="PANTHER" id="PTHR40088:SF1">
    <property type="entry name" value="PECTATE LYASE PEL9"/>
    <property type="match status" value="1"/>
</dbReference>
<dbReference type="eggNOG" id="COG0683">
    <property type="taxonomic scope" value="Bacteria"/>
</dbReference>
<evidence type="ECO:0000256" key="3">
    <source>
        <dbReference type="ARBA" id="ARBA00022525"/>
    </source>
</evidence>
<dbReference type="RefSeq" id="WP_012995692.1">
    <property type="nucleotide sequence ID" value="NC_013921.1"/>
</dbReference>
<dbReference type="Gene3D" id="2.160.20.10">
    <property type="entry name" value="Single-stranded right-handed beta-helix, Pectin lyase-like"/>
    <property type="match status" value="1"/>
</dbReference>
<feature type="signal peptide" evidence="10">
    <location>
        <begin position="1"/>
        <end position="29"/>
    </location>
</feature>
<dbReference type="GO" id="GO:0005576">
    <property type="term" value="C:extracellular region"/>
    <property type="evidence" value="ECO:0007669"/>
    <property type="project" value="UniProtKB-SubCell"/>
</dbReference>
<dbReference type="InterPro" id="IPR022038">
    <property type="entry name" value="Ig-like_bact"/>
</dbReference>
<dbReference type="SMART" id="SM00710">
    <property type="entry name" value="PbH1"/>
    <property type="match status" value="6"/>
</dbReference>
<dbReference type="eggNOG" id="COG4677">
    <property type="taxonomic scope" value="Bacteria"/>
</dbReference>
<dbReference type="Gene3D" id="2.60.40.3630">
    <property type="match status" value="4"/>
</dbReference>
<dbReference type="KEGG" id="tit:Thit_1727"/>
<evidence type="ECO:0000256" key="6">
    <source>
        <dbReference type="ARBA" id="ARBA00022737"/>
    </source>
</evidence>
<keyword evidence="13" id="KW-1185">Reference proteome</keyword>
<evidence type="ECO:0000256" key="8">
    <source>
        <dbReference type="ARBA" id="ARBA00023239"/>
    </source>
</evidence>
<evidence type="ECO:0000313" key="12">
    <source>
        <dbReference type="EMBL" id="ADD02972.1"/>
    </source>
</evidence>
<keyword evidence="6" id="KW-0677">Repeat</keyword>
<sequence>MRKHKLISFILSFLLVLNMLLSYSSIVFAEGTNSISSDWEFRAFGSNTSQSRNPEPIYNSDGSITLKATGGKIASTEEGISFYFKTIASNANFEIKTKATVISFNSDSSISTPNQKSFGLMLRANVGENGDSSKQTSNYIAVGALDTVMKAIYKQEGVQTKITLINEQPVAEAQYDLSIKKSGNTYLVSCNGISQTFTLENLFGDYMYAGLYVARDAEITFSDFEIVQTKEVKELKIDTSSMKTEYLVGEDLDLTGLKVTAVYTDGTEVFLSENDYFVTGFDSTQPGTCTVTVHYGGAVGTIDLTITPLTCIGLEIKYLPAKTEYYLGDKFDPEGLVVVGKYNNGKAVELTTDQYTLSISGVTITANTNYIFDTPGTKTVTITSTETPETYTTFEVVVKDAQVIGLEIRRLPEKIVYYIGDELDLKGMIVYAKYSDNSEVRLMENEYSYTSLDSTISGEKEITISYKGVTTTLTVTVKERELVGIEVTKYPKTTYLIGEDFDSAGLEISKVYDNGDKEILGEKEYTVDASVFDNTKPGVYDIKVIPVNLNVNPIVFKVTVREKVEYQWKAIRFGQSTSDAKNYVNIKEDGTIQLVALEGGGKIAQDHDGITFYYTEVDATKDNFVLSADIKVIEYAKNPHDGQESFGIMARDAIGTPGSSSVFASNIVAVGGYSGGTRETNGTQIFMRTGVTSPDGAGSQGIQKIMLKNEKPTIDNTYPVKPYRLTLAKTNSGYIGKLYDGTEEKEAIFYEPDVLNVQDPKIYIGFYTARLATIEVSNIEFTVTASETDPPRITPPQKPITPVFEILSLDKTSKQDYNLLLKANVDGFATVKEGYNIIAQDKSVKANEIVSVPTKLQEGNTNFSITFLPDDTQYLTSYDKIVKNFTVTMKTYVPDGDIYVSPDGTSEGDGTIENPLDLDTAIDFVREGQKIILLDGRYVRHSKLEIRKYNDGTPEARKYLVAAPGARPIIDFDKKGEGVILSGNYWHIKGIDFTRSAPNTKGFTIGGSHNIIELCNFYENGDTGLQISRTDTLAEKPDWPSYNLILNCTSYDNRDPSENNADGFAAKLTSGEGNVFRGCIAHHNADDGWDLYTKLGTGAIGPVLIEGCIAYNNGFLTDGTETKGDGNGFKLGGEGIAVQHIIKNSIAFGNRADGFTSNSNPAVQAFNCVSYDNQGANISFTSYPGIPLQFKIDNFVSYRSKPGAKDNYPEDAISDNNYFYNGEVSVNKSGVVLTDSNFASLIPPEEYQRDENGNIIWGDFLKFISPVTPPAGTEEATKPSQETPQGRVVVENNTTILKVDENKVAKDIKDTSKQEIQFDLTNIGTTPQKALEIPVTVFNLIVEYNKNVVVKLDEVALQFDAKTLTISQEAIDLINKAGTIKLNIHNKGKKEASTFEPVTDAYDITIKAGDKDIKIGSPVKMTFNIEGAKDIRKVGAYYLNETTNQWEYIGGKIDRETNTITFEAKHFSTYAAFQYNKQFKDVSKDNWAYDVINVLASRHIIKGIDENTFLPNKKITRAEFVALMTRALGIEEKPYKGQFNDVKEGAWYANAIEAAYKAGIILGDGKNMRPNDPITREEMAAVIMRVYGKLVEYREDNIGNTTFSDNNKISEWAKNAVANAVKLGIVKGYKDNTFRPKENATRAEAAAMLYRVLEKTGNI</sequence>
<dbReference type="Pfam" id="PF22842">
    <property type="entry name" value="Pel9A-like_beta_helix"/>
    <property type="match status" value="1"/>
</dbReference>
<evidence type="ECO:0000256" key="2">
    <source>
        <dbReference type="ARBA" id="ARBA00004613"/>
    </source>
</evidence>
<name>D3T420_THEIA</name>
<reference evidence="12" key="1">
    <citation type="submission" date="2010-02" db="EMBL/GenBank/DDBJ databases">
        <title>Complete sequence of Thermoanaerobacter italicus Ab9.</title>
        <authorList>
            <consortium name="US DOE Joint Genome Institute"/>
            <person name="Lucas S."/>
            <person name="Copeland A."/>
            <person name="Lapidus A."/>
            <person name="Cheng J.-F."/>
            <person name="Bruce D."/>
            <person name="Goodwin L."/>
            <person name="Pitluck S."/>
            <person name="Chertkov O."/>
            <person name="Detter J.C."/>
            <person name="Han C."/>
            <person name="Tapia R."/>
            <person name="Land M."/>
            <person name="Hauser L."/>
            <person name="Kyrpides N."/>
            <person name="Mikhailova N."/>
            <person name="Hemme C.L."/>
            <person name="Woyke T."/>
        </authorList>
    </citation>
    <scope>NUCLEOTIDE SEQUENCE [LARGE SCALE GENOMIC DNA]</scope>
    <source>
        <strain evidence="12">Ab9</strain>
    </source>
</reference>
<evidence type="ECO:0000313" key="13">
    <source>
        <dbReference type="Proteomes" id="UP000001552"/>
    </source>
</evidence>
<evidence type="ECO:0000256" key="4">
    <source>
        <dbReference type="ARBA" id="ARBA00022723"/>
    </source>
</evidence>
<evidence type="ECO:0000256" key="7">
    <source>
        <dbReference type="ARBA" id="ARBA00022837"/>
    </source>
</evidence>
<dbReference type="Proteomes" id="UP000001552">
    <property type="component" value="Chromosome"/>
</dbReference>
<dbReference type="GO" id="GO:0047489">
    <property type="term" value="F:pectate disaccharide-lyase activity"/>
    <property type="evidence" value="ECO:0007669"/>
    <property type="project" value="UniProtKB-EC"/>
</dbReference>
<comment type="cofactor">
    <cofactor evidence="1">
        <name>Ca(2+)</name>
        <dbReference type="ChEBI" id="CHEBI:29108"/>
    </cofactor>
</comment>
<proteinExistence type="inferred from homology"/>
<dbReference type="HOGENOM" id="CLU_003153_0_0_9"/>
<dbReference type="eggNOG" id="COG2755">
    <property type="taxonomic scope" value="Bacteria"/>
</dbReference>
<dbReference type="InterPro" id="IPR006626">
    <property type="entry name" value="PbH1"/>
</dbReference>
<feature type="domain" description="SLH" evidence="11">
    <location>
        <begin position="1600"/>
        <end position="1659"/>
    </location>
</feature>
<evidence type="ECO:0000259" key="11">
    <source>
        <dbReference type="PROSITE" id="PS51272"/>
    </source>
</evidence>
<keyword evidence="3" id="KW-0964">Secreted</keyword>
<protein>
    <submittedName>
        <fullName evidence="12">Pectate disaccharide-lyase</fullName>
        <ecNumber evidence="12">4.2.2.9</ecNumber>
    </submittedName>
</protein>
<dbReference type="InterPro" id="IPR052052">
    <property type="entry name" value="Polysaccharide_Lyase_9"/>
</dbReference>
<dbReference type="GO" id="GO:0046872">
    <property type="term" value="F:metal ion binding"/>
    <property type="evidence" value="ECO:0007669"/>
    <property type="project" value="UniProtKB-KW"/>
</dbReference>
<dbReference type="Pfam" id="PF07523">
    <property type="entry name" value="Big_3"/>
    <property type="match status" value="4"/>
</dbReference>
<dbReference type="OrthoDB" id="1947068at2"/>
<comment type="similarity">
    <text evidence="9">Belongs to the polysaccharide lyase 9 family.</text>
</comment>
<organism evidence="12 13">
    <name type="scientific">Thermoanaerobacter italicus (strain DSM 9252 / Ab9)</name>
    <dbReference type="NCBI Taxonomy" id="580331"/>
    <lineage>
        <taxon>Bacteria</taxon>
        <taxon>Bacillati</taxon>
        <taxon>Bacillota</taxon>
        <taxon>Clostridia</taxon>
        <taxon>Thermoanaerobacterales</taxon>
        <taxon>Thermoanaerobacteraceae</taxon>
        <taxon>Thermoanaerobacter</taxon>
    </lineage>
</organism>
<evidence type="ECO:0000256" key="5">
    <source>
        <dbReference type="ARBA" id="ARBA00022729"/>
    </source>
</evidence>
<keyword evidence="7" id="KW-0106">Calcium</keyword>
<gene>
    <name evidence="12" type="ordered locus">Thit_1727</name>
</gene>
<evidence type="ECO:0000256" key="9">
    <source>
        <dbReference type="ARBA" id="ARBA00038263"/>
    </source>
</evidence>
<dbReference type="InterPro" id="IPR011050">
    <property type="entry name" value="Pectin_lyase_fold/virulence"/>
</dbReference>
<dbReference type="Pfam" id="PF25849">
    <property type="entry name" value="PelX_N"/>
    <property type="match status" value="2"/>
</dbReference>
<dbReference type="Pfam" id="PF00395">
    <property type="entry name" value="SLH"/>
    <property type="match status" value="3"/>
</dbReference>
<dbReference type="Pfam" id="PF25850">
    <property type="entry name" value="PelX_Ig"/>
    <property type="match status" value="1"/>
</dbReference>
<dbReference type="eggNOG" id="COG5263">
    <property type="taxonomic scope" value="Bacteria"/>
</dbReference>
<feature type="domain" description="SLH" evidence="11">
    <location>
        <begin position="1475"/>
        <end position="1538"/>
    </location>
</feature>
<dbReference type="SUPFAM" id="SSF51126">
    <property type="entry name" value="Pectin lyase-like"/>
    <property type="match status" value="1"/>
</dbReference>